<evidence type="ECO:0000313" key="2">
    <source>
        <dbReference type="EMBL" id="AZP04766.1"/>
    </source>
</evidence>
<evidence type="ECO:0000256" key="1">
    <source>
        <dbReference type="SAM" id="Coils"/>
    </source>
</evidence>
<dbReference type="Proteomes" id="UP000273326">
    <property type="component" value="Chromosome"/>
</dbReference>
<keyword evidence="1" id="KW-0175">Coiled coil</keyword>
<dbReference type="EMBL" id="CP034465">
    <property type="protein sequence ID" value="AZP04766.1"/>
    <property type="molecule type" value="Genomic_DNA"/>
</dbReference>
<sequence>MDLGMEYETLLLQLGSLSRRYYLAEEAYNDQQEQLNKSIEQLEKKSANLEKLEKESFSNSVLKIIGAYEQRYHRESEEKLSAKLEFDKAYVLKINAHRHLIELEEEMAEKKNRLRDVKENLLRRNPDLVNVVSEREQDLILVQHEYTQTVEAEEASYQLLETISDILTTLDSSETINSWELITEIDVLLNFVDRHQLDVAEAMIIDLERKVYALERELQDLNYIYESQYRQITEARPVISDFFTTLFSEWSTKNIIEKNLEQLISLQENVLHIVDLLTARKKELERQFLAWSETKEA</sequence>
<feature type="coiled-coil region" evidence="1">
    <location>
        <begin position="197"/>
        <end position="224"/>
    </location>
</feature>
<feature type="coiled-coil region" evidence="1">
    <location>
        <begin position="25"/>
        <end position="59"/>
    </location>
</feature>
<dbReference type="RefSeq" id="WP_126110487.1">
    <property type="nucleotide sequence ID" value="NZ_CP034465.1"/>
</dbReference>
<feature type="coiled-coil region" evidence="1">
    <location>
        <begin position="93"/>
        <end position="124"/>
    </location>
</feature>
<accession>A0A3Q9BKX1</accession>
<keyword evidence="3" id="KW-1185">Reference proteome</keyword>
<evidence type="ECO:0000313" key="3">
    <source>
        <dbReference type="Proteomes" id="UP000273326"/>
    </source>
</evidence>
<gene>
    <name evidence="2" type="ORF">EJN90_09025</name>
</gene>
<name>A0A3Q9BKX1_9LACT</name>
<protein>
    <submittedName>
        <fullName evidence="2">Uncharacterized protein</fullName>
    </submittedName>
</protein>
<organism evidence="2 3">
    <name type="scientific">Jeotgalibaca ciconiae</name>
    <dbReference type="NCBI Taxonomy" id="2496265"/>
    <lineage>
        <taxon>Bacteria</taxon>
        <taxon>Bacillati</taxon>
        <taxon>Bacillota</taxon>
        <taxon>Bacilli</taxon>
        <taxon>Lactobacillales</taxon>
        <taxon>Carnobacteriaceae</taxon>
        <taxon>Jeotgalibaca</taxon>
    </lineage>
</organism>
<dbReference type="OrthoDB" id="3540923at2"/>
<dbReference type="AlphaFoldDB" id="A0A3Q9BKX1"/>
<proteinExistence type="predicted"/>
<dbReference type="KEGG" id="jeh:EJN90_09025"/>
<reference evidence="3" key="1">
    <citation type="submission" date="2018-12" db="EMBL/GenBank/DDBJ databases">
        <title>Complete genome sequencing of Jeotgalibaca sp. H21T32.</title>
        <authorList>
            <person name="Bae J.-W."/>
            <person name="Lee S.-Y."/>
        </authorList>
    </citation>
    <scope>NUCLEOTIDE SEQUENCE [LARGE SCALE GENOMIC DNA]</scope>
    <source>
        <strain evidence="3">H21T32</strain>
    </source>
</reference>